<sequence length="290" mass="30654">MGIGRGGRTVASGMTKVAGKYGVWRGYKGFTPQAAREIEELGFGALWLGGSPPADLSAAESLLESTESLIVGTSIVNIWTARADEVAESFHRIEQRFPGRFLLGIGAGHREADGADAIKPYDALVSYLDELDAAGVPKGGRALAALGPRVLELARDRTAGALPYLAPPEHTRIAHEIVGADALLVAEQKVVLDGDPDRARALARQMVPMYLGLVNYVSNLRRLGFTEEDLATPGSDRLIDVLALHGEPGRVAAGLAEHLSAGAGHVAIQVLNEDYLAALRTLATVLPLAR</sequence>
<feature type="domain" description="Luciferase-like" evidence="1">
    <location>
        <begin position="32"/>
        <end position="129"/>
    </location>
</feature>
<dbReference type="SUPFAM" id="SSF51679">
    <property type="entry name" value="Bacterial luciferase-like"/>
    <property type="match status" value="1"/>
</dbReference>
<reference evidence="3" key="1">
    <citation type="journal article" date="2019" name="Int. J. Syst. Evol. Microbiol.">
        <title>The Global Catalogue of Microorganisms (GCM) 10K type strain sequencing project: providing services to taxonomists for standard genome sequencing and annotation.</title>
        <authorList>
            <consortium name="The Broad Institute Genomics Platform"/>
            <consortium name="The Broad Institute Genome Sequencing Center for Infectious Disease"/>
            <person name="Wu L."/>
            <person name="Ma J."/>
        </authorList>
    </citation>
    <scope>NUCLEOTIDE SEQUENCE [LARGE SCALE GENOMIC DNA]</scope>
    <source>
        <strain evidence="3">CGMCC 4.7329</strain>
    </source>
</reference>
<dbReference type="NCBIfam" id="TIGR03620">
    <property type="entry name" value="F420_MSMEG_4141"/>
    <property type="match status" value="1"/>
</dbReference>
<dbReference type="Proteomes" id="UP000658127">
    <property type="component" value="Unassembled WGS sequence"/>
</dbReference>
<name>A0ABQ2KEB3_9NOCA</name>
<dbReference type="Gene3D" id="3.20.20.30">
    <property type="entry name" value="Luciferase-like domain"/>
    <property type="match status" value="2"/>
</dbReference>
<evidence type="ECO:0000313" key="2">
    <source>
        <dbReference type="EMBL" id="GGN80948.1"/>
    </source>
</evidence>
<dbReference type="InterPro" id="IPR036661">
    <property type="entry name" value="Luciferase-like_sf"/>
</dbReference>
<dbReference type="InterPro" id="IPR011251">
    <property type="entry name" value="Luciferase-like_dom"/>
</dbReference>
<dbReference type="EMBL" id="BMNE01000003">
    <property type="protein sequence ID" value="GGN80948.1"/>
    <property type="molecule type" value="Genomic_DNA"/>
</dbReference>
<organism evidence="2 3">
    <name type="scientific">Nocardia rhizosphaerihabitans</name>
    <dbReference type="NCBI Taxonomy" id="1691570"/>
    <lineage>
        <taxon>Bacteria</taxon>
        <taxon>Bacillati</taxon>
        <taxon>Actinomycetota</taxon>
        <taxon>Actinomycetes</taxon>
        <taxon>Mycobacteriales</taxon>
        <taxon>Nocardiaceae</taxon>
        <taxon>Nocardia</taxon>
    </lineage>
</organism>
<evidence type="ECO:0000313" key="3">
    <source>
        <dbReference type="Proteomes" id="UP000658127"/>
    </source>
</evidence>
<dbReference type="PANTHER" id="PTHR30137">
    <property type="entry name" value="LUCIFERASE-LIKE MONOOXYGENASE"/>
    <property type="match status" value="1"/>
</dbReference>
<dbReference type="InterPro" id="IPR019922">
    <property type="entry name" value="Lucif-like_OxRdatse_MSMEG_4141"/>
</dbReference>
<keyword evidence="3" id="KW-1185">Reference proteome</keyword>
<gene>
    <name evidence="2" type="ORF">GCM10011610_30830</name>
</gene>
<dbReference type="Pfam" id="PF00296">
    <property type="entry name" value="Bac_luciferase"/>
    <property type="match status" value="1"/>
</dbReference>
<comment type="caution">
    <text evidence="2">The sequence shown here is derived from an EMBL/GenBank/DDBJ whole genome shotgun (WGS) entry which is preliminary data.</text>
</comment>
<protein>
    <submittedName>
        <fullName evidence="2">LLM class F420-dependent oxidoreductase</fullName>
    </submittedName>
</protein>
<evidence type="ECO:0000259" key="1">
    <source>
        <dbReference type="Pfam" id="PF00296"/>
    </source>
</evidence>
<accession>A0ABQ2KEB3</accession>
<dbReference type="PANTHER" id="PTHR30137:SF18">
    <property type="entry name" value="CONSERVED PROTEIN"/>
    <property type="match status" value="1"/>
</dbReference>
<dbReference type="InterPro" id="IPR050766">
    <property type="entry name" value="Bact_Lucif_Oxidored"/>
</dbReference>
<proteinExistence type="predicted"/>